<dbReference type="EMBL" id="BMYK01000004">
    <property type="protein sequence ID" value="GHC77129.1"/>
    <property type="molecule type" value="Genomic_DNA"/>
</dbReference>
<protein>
    <submittedName>
        <fullName evidence="5">CoA ester lyase</fullName>
    </submittedName>
</protein>
<accession>A0ABQ3FZI8</accession>
<dbReference type="PANTHER" id="PTHR32308">
    <property type="entry name" value="LYASE BETA SUBUNIT, PUTATIVE (AFU_ORTHOLOGUE AFUA_4G13030)-RELATED"/>
    <property type="match status" value="1"/>
</dbReference>
<dbReference type="PIRSF" id="PIRSF015582">
    <property type="entry name" value="Cit_lyase_B"/>
    <property type="match status" value="1"/>
</dbReference>
<dbReference type="Pfam" id="PF03328">
    <property type="entry name" value="HpcH_HpaI"/>
    <property type="match status" value="1"/>
</dbReference>
<dbReference type="InterPro" id="IPR040442">
    <property type="entry name" value="Pyrv_kinase-like_dom_sf"/>
</dbReference>
<feature type="domain" description="HpcH/HpaI aldolase/citrate lyase" evidence="4">
    <location>
        <begin position="7"/>
        <end position="217"/>
    </location>
</feature>
<dbReference type="Gene3D" id="3.20.20.60">
    <property type="entry name" value="Phosphoenolpyruvate-binding domains"/>
    <property type="match status" value="1"/>
</dbReference>
<reference evidence="6" key="1">
    <citation type="journal article" date="2019" name="Int. J. Syst. Evol. Microbiol.">
        <title>The Global Catalogue of Microorganisms (GCM) 10K type strain sequencing project: providing services to taxonomists for standard genome sequencing and annotation.</title>
        <authorList>
            <consortium name="The Broad Institute Genomics Platform"/>
            <consortium name="The Broad Institute Genome Sequencing Center for Infectious Disease"/>
            <person name="Wu L."/>
            <person name="Ma J."/>
        </authorList>
    </citation>
    <scope>NUCLEOTIDE SEQUENCE [LARGE SCALE GENOMIC DNA]</scope>
    <source>
        <strain evidence="6">KCTC 23314</strain>
    </source>
</reference>
<sequence length="287" mass="29753">MQLSALRSLLFLPATAEHLLARAAQRGADALVIDLEDAVPPARKQEARGLATLAVAALSGRAPLLLRVNAEPALLAQDIASAPLAQIDAVMLPKVESAQQVQALVAMLAQSGHATPVVALIETALGVVQAASIAQAGPGLAALGFGAEDYAAEMGVAPQPRSLLWPAQQVATCARAWQLPCWGLPGSVAEIDDMAAFSDLVAQARAVGFTGTVCIHPRQVGVANAGFGPTADELAWAARVVVADHEAAARGLGAVVLDGRMVDRPIVERARRWLLARQQAPRIQGGR</sequence>
<keyword evidence="6" id="KW-1185">Reference proteome</keyword>
<dbReference type="PANTHER" id="PTHR32308:SF0">
    <property type="entry name" value="HPCH_HPAI ALDOLASE_CITRATE LYASE DOMAIN-CONTAINING PROTEIN"/>
    <property type="match status" value="1"/>
</dbReference>
<organism evidence="5 6">
    <name type="scientific">Pseudorhodoferax aquiterrae</name>
    <dbReference type="NCBI Taxonomy" id="747304"/>
    <lineage>
        <taxon>Bacteria</taxon>
        <taxon>Pseudomonadati</taxon>
        <taxon>Pseudomonadota</taxon>
        <taxon>Betaproteobacteria</taxon>
        <taxon>Burkholderiales</taxon>
        <taxon>Comamonadaceae</taxon>
    </lineage>
</organism>
<dbReference type="InterPro" id="IPR015813">
    <property type="entry name" value="Pyrv/PenolPyrv_kinase-like_dom"/>
</dbReference>
<name>A0ABQ3FZI8_9BURK</name>
<dbReference type="InterPro" id="IPR005000">
    <property type="entry name" value="Aldolase/citrate-lyase_domain"/>
</dbReference>
<dbReference type="InterPro" id="IPR011206">
    <property type="entry name" value="Citrate_lyase_beta/mcl1/mcl2"/>
</dbReference>
<evidence type="ECO:0000313" key="5">
    <source>
        <dbReference type="EMBL" id="GHC77129.1"/>
    </source>
</evidence>
<evidence type="ECO:0000256" key="2">
    <source>
        <dbReference type="ARBA" id="ARBA00022723"/>
    </source>
</evidence>
<evidence type="ECO:0000313" key="6">
    <source>
        <dbReference type="Proteomes" id="UP000626210"/>
    </source>
</evidence>
<evidence type="ECO:0000256" key="3">
    <source>
        <dbReference type="ARBA" id="ARBA00022842"/>
    </source>
</evidence>
<proteinExistence type="predicted"/>
<dbReference type="SUPFAM" id="SSF51621">
    <property type="entry name" value="Phosphoenolpyruvate/pyruvate domain"/>
    <property type="match status" value="1"/>
</dbReference>
<keyword evidence="3" id="KW-0460">Magnesium</keyword>
<gene>
    <name evidence="5" type="ORF">GCM10007320_16430</name>
</gene>
<keyword evidence="5" id="KW-0456">Lyase</keyword>
<evidence type="ECO:0000256" key="1">
    <source>
        <dbReference type="ARBA" id="ARBA00001946"/>
    </source>
</evidence>
<comment type="cofactor">
    <cofactor evidence="1">
        <name>Mg(2+)</name>
        <dbReference type="ChEBI" id="CHEBI:18420"/>
    </cofactor>
</comment>
<keyword evidence="2" id="KW-0479">Metal-binding</keyword>
<dbReference type="GO" id="GO:0016829">
    <property type="term" value="F:lyase activity"/>
    <property type="evidence" value="ECO:0007669"/>
    <property type="project" value="UniProtKB-KW"/>
</dbReference>
<dbReference type="RefSeq" id="WP_189686480.1">
    <property type="nucleotide sequence ID" value="NZ_BMYK01000004.1"/>
</dbReference>
<evidence type="ECO:0000259" key="4">
    <source>
        <dbReference type="Pfam" id="PF03328"/>
    </source>
</evidence>
<comment type="caution">
    <text evidence="5">The sequence shown here is derived from an EMBL/GenBank/DDBJ whole genome shotgun (WGS) entry which is preliminary data.</text>
</comment>
<dbReference type="Proteomes" id="UP000626210">
    <property type="component" value="Unassembled WGS sequence"/>
</dbReference>